<keyword evidence="3" id="KW-1185">Reference proteome</keyword>
<protein>
    <submittedName>
        <fullName evidence="2">Aldo/keto reductase, diketogulonate reductase</fullName>
    </submittedName>
</protein>
<dbReference type="EMBL" id="CP015089">
    <property type="protein sequence ID" value="APZ50412.1"/>
    <property type="molecule type" value="Genomic_DNA"/>
</dbReference>
<sequence>MSDKKNIAITLCSMLIRSRPDDHANLPDHLWRAEGDENRHAHEEKRSR</sequence>
<gene>
    <name evidence="2" type="ORF">Ga0080574_TMP78</name>
</gene>
<dbReference type="AlphaFoldDB" id="A0A1P8ULY9"/>
<geneLocation type="plasmid" evidence="3">
    <name>ppaby5</name>
</geneLocation>
<name>A0A1P8ULY9_9RHOB</name>
<organism evidence="2 3">
    <name type="scientific">Salipiger abyssi</name>
    <dbReference type="NCBI Taxonomy" id="1250539"/>
    <lineage>
        <taxon>Bacteria</taxon>
        <taxon>Pseudomonadati</taxon>
        <taxon>Pseudomonadota</taxon>
        <taxon>Alphaproteobacteria</taxon>
        <taxon>Rhodobacterales</taxon>
        <taxon>Roseobacteraceae</taxon>
        <taxon>Salipiger</taxon>
    </lineage>
</organism>
<dbReference type="Proteomes" id="UP000187059">
    <property type="component" value="Plasmid pPABY5"/>
</dbReference>
<evidence type="ECO:0000313" key="2">
    <source>
        <dbReference type="EMBL" id="APZ50412.1"/>
    </source>
</evidence>
<accession>A0A1P8ULY9</accession>
<proteinExistence type="predicted"/>
<dbReference type="KEGG" id="paby:Ga0080574_TMP78"/>
<feature type="region of interest" description="Disordered" evidence="1">
    <location>
        <begin position="20"/>
        <end position="48"/>
    </location>
</feature>
<evidence type="ECO:0000256" key="1">
    <source>
        <dbReference type="SAM" id="MobiDB-lite"/>
    </source>
</evidence>
<reference evidence="2 3" key="1">
    <citation type="submission" date="2016-04" db="EMBL/GenBank/DDBJ databases">
        <title>Deep-sea bacteria in the southern Pacific.</title>
        <authorList>
            <person name="Tang K."/>
        </authorList>
    </citation>
    <scope>NUCLEOTIDE SEQUENCE [LARGE SCALE GENOMIC DNA]</scope>
    <source>
        <strain evidence="2 3">JLT2014</strain>
        <plasmid evidence="3">ppaby5</plasmid>
    </source>
</reference>
<keyword evidence="2" id="KW-0614">Plasmid</keyword>
<evidence type="ECO:0000313" key="3">
    <source>
        <dbReference type="Proteomes" id="UP000187059"/>
    </source>
</evidence>